<dbReference type="GO" id="GO:0004497">
    <property type="term" value="F:monooxygenase activity"/>
    <property type="evidence" value="ECO:0007669"/>
    <property type="project" value="UniProtKB-KW"/>
</dbReference>
<organism evidence="2 3">
    <name type="scientific">Pseudochelatococcus lubricantis</name>
    <dbReference type="NCBI Taxonomy" id="1538102"/>
    <lineage>
        <taxon>Bacteria</taxon>
        <taxon>Pseudomonadati</taxon>
        <taxon>Pseudomonadota</taxon>
        <taxon>Alphaproteobacteria</taxon>
        <taxon>Hyphomicrobiales</taxon>
        <taxon>Chelatococcaceae</taxon>
        <taxon>Pseudochelatococcus</taxon>
    </lineage>
</organism>
<dbReference type="InterPro" id="IPR007138">
    <property type="entry name" value="ABM_dom"/>
</dbReference>
<dbReference type="PANTHER" id="PTHR34474">
    <property type="entry name" value="SIGNAL TRANSDUCTION PROTEIN TRAP"/>
    <property type="match status" value="1"/>
</dbReference>
<protein>
    <submittedName>
        <fullName evidence="2">Heme-degrading monooxygenase HmoA</fullName>
    </submittedName>
</protein>
<comment type="caution">
    <text evidence="2">The sequence shown here is derived from an EMBL/GenBank/DDBJ whole genome shotgun (WGS) entry which is preliminary data.</text>
</comment>
<evidence type="ECO:0000313" key="2">
    <source>
        <dbReference type="EMBL" id="NIJ57030.1"/>
    </source>
</evidence>
<dbReference type="Proteomes" id="UP001429580">
    <property type="component" value="Unassembled WGS sequence"/>
</dbReference>
<dbReference type="SUPFAM" id="SSF54909">
    <property type="entry name" value="Dimeric alpha+beta barrel"/>
    <property type="match status" value="1"/>
</dbReference>
<feature type="domain" description="ABM" evidence="1">
    <location>
        <begin position="4"/>
        <end position="98"/>
    </location>
</feature>
<dbReference type="Gene3D" id="3.30.70.100">
    <property type="match status" value="1"/>
</dbReference>
<keyword evidence="2" id="KW-0560">Oxidoreductase</keyword>
<dbReference type="PANTHER" id="PTHR34474:SF2">
    <property type="entry name" value="SIGNAL TRANSDUCTION PROTEIN TRAP"/>
    <property type="match status" value="1"/>
</dbReference>
<reference evidence="2 3" key="1">
    <citation type="submission" date="2020-03" db="EMBL/GenBank/DDBJ databases">
        <title>Genomic Encyclopedia of Type Strains, Phase IV (KMG-IV): sequencing the most valuable type-strain genomes for metagenomic binning, comparative biology and taxonomic classification.</title>
        <authorList>
            <person name="Goeker M."/>
        </authorList>
    </citation>
    <scope>NUCLEOTIDE SEQUENCE [LARGE SCALE GENOMIC DNA]</scope>
    <source>
        <strain evidence="2 3">DSM 103870</strain>
    </source>
</reference>
<evidence type="ECO:0000259" key="1">
    <source>
        <dbReference type="PROSITE" id="PS51725"/>
    </source>
</evidence>
<dbReference type="EMBL" id="JAASQI010000002">
    <property type="protein sequence ID" value="NIJ57030.1"/>
    <property type="molecule type" value="Genomic_DNA"/>
</dbReference>
<accession>A0ABX0UYR9</accession>
<dbReference type="Pfam" id="PF03992">
    <property type="entry name" value="ABM"/>
    <property type="match status" value="1"/>
</dbReference>
<name>A0ABX0UYR9_9HYPH</name>
<sequence>MSQYIAMNRFRVLKGSEAEFEQVWLSREVHLHELPGFVEFHLLRGPETDEHTLYASHTVWRSKADFEAWTRSEAFRAAHRNAGDRKPLYAGPPQFEGFEVLQTVLGDGTRVNANQAAG</sequence>
<gene>
    <name evidence="2" type="ORF">FHS82_000856</name>
</gene>
<dbReference type="InterPro" id="IPR011008">
    <property type="entry name" value="Dimeric_a/b-barrel"/>
</dbReference>
<evidence type="ECO:0000313" key="3">
    <source>
        <dbReference type="Proteomes" id="UP001429580"/>
    </source>
</evidence>
<proteinExistence type="predicted"/>
<dbReference type="InterPro" id="IPR050404">
    <property type="entry name" value="Heme-degrading_MO"/>
</dbReference>
<dbReference type="RefSeq" id="WP_166949173.1">
    <property type="nucleotide sequence ID" value="NZ_JAASQI010000002.1"/>
</dbReference>
<keyword evidence="2" id="KW-0503">Monooxygenase</keyword>
<keyword evidence="3" id="KW-1185">Reference proteome</keyword>
<dbReference type="PROSITE" id="PS51725">
    <property type="entry name" value="ABM"/>
    <property type="match status" value="1"/>
</dbReference>